<dbReference type="AlphaFoldDB" id="A0A507QVG9"/>
<feature type="compositionally biased region" description="Polar residues" evidence="1">
    <location>
        <begin position="389"/>
        <end position="405"/>
    </location>
</feature>
<dbReference type="GO" id="GO:0005085">
    <property type="term" value="F:guanyl-nucleotide exchange factor activity"/>
    <property type="evidence" value="ECO:0007669"/>
    <property type="project" value="TreeGrafter"/>
</dbReference>
<dbReference type="PANTHER" id="PTHR15837">
    <property type="entry name" value="RAN GUANINE NUCLEOTIDE RELEASE FACTOR"/>
    <property type="match status" value="1"/>
</dbReference>
<gene>
    <name evidence="2" type="ORF">MPDQ_006920</name>
</gene>
<accession>A0A507QVG9</accession>
<dbReference type="GO" id="GO:0005634">
    <property type="term" value="C:nucleus"/>
    <property type="evidence" value="ECO:0007669"/>
    <property type="project" value="TreeGrafter"/>
</dbReference>
<evidence type="ECO:0000256" key="1">
    <source>
        <dbReference type="SAM" id="MobiDB-lite"/>
    </source>
</evidence>
<proteinExistence type="predicted"/>
<dbReference type="PANTHER" id="PTHR15837:SF5">
    <property type="entry name" value="NYN DOMAIN-CONTAINING PROTEIN"/>
    <property type="match status" value="1"/>
</dbReference>
<evidence type="ECO:0008006" key="4">
    <source>
        <dbReference type="Google" id="ProtNLM"/>
    </source>
</evidence>
<keyword evidence="3" id="KW-1185">Reference proteome</keyword>
<protein>
    <recommendedName>
        <fullName evidence="4">NYN domain-containing protein</fullName>
    </recommendedName>
</protein>
<dbReference type="CDD" id="cd18724">
    <property type="entry name" value="PIN_LabA-like"/>
    <property type="match status" value="1"/>
</dbReference>
<dbReference type="STRING" id="5098.A0A507QVG9"/>
<reference evidence="2 3" key="1">
    <citation type="submission" date="2019-06" db="EMBL/GenBank/DDBJ databases">
        <title>Wine fermentation using esterase from Monascus purpureus.</title>
        <authorList>
            <person name="Geng C."/>
            <person name="Zhang Y."/>
        </authorList>
    </citation>
    <scope>NUCLEOTIDE SEQUENCE [LARGE SCALE GENOMIC DNA]</scope>
    <source>
        <strain evidence="2">HQ1</strain>
    </source>
</reference>
<dbReference type="GO" id="GO:0031267">
    <property type="term" value="F:small GTPase binding"/>
    <property type="evidence" value="ECO:0007669"/>
    <property type="project" value="TreeGrafter"/>
</dbReference>
<dbReference type="GO" id="GO:0006606">
    <property type="term" value="P:protein import into nucleus"/>
    <property type="evidence" value="ECO:0007669"/>
    <property type="project" value="TreeGrafter"/>
</dbReference>
<dbReference type="InterPro" id="IPR007681">
    <property type="entry name" value="Mog1"/>
</dbReference>
<feature type="region of interest" description="Disordered" evidence="1">
    <location>
        <begin position="380"/>
        <end position="407"/>
    </location>
</feature>
<dbReference type="EMBL" id="VIFY01000066">
    <property type="protein sequence ID" value="TQB72326.1"/>
    <property type="molecule type" value="Genomic_DNA"/>
</dbReference>
<evidence type="ECO:0000313" key="2">
    <source>
        <dbReference type="EMBL" id="TQB72326.1"/>
    </source>
</evidence>
<dbReference type="Gene3D" id="3.40.50.1010">
    <property type="entry name" value="5'-nuclease"/>
    <property type="match status" value="1"/>
</dbReference>
<evidence type="ECO:0000313" key="3">
    <source>
        <dbReference type="Proteomes" id="UP000319663"/>
    </source>
</evidence>
<sequence length="507" mass="55392">MLSSESSSSNWDFTPVINLLHSPTYRGGGGGGPLAAPRPCEISASSSSDELKPVNISADTSLQGSNSNITANFPKLGDFSSVWEFLNKATTSTSARTAGVEPPRRSEAINTSPQLTSQCPRFTILKRPSEKVKKVDVDQPASSPPRTPPRAILIKGNSVSKRNYGPSNDAILSDSSVEVDSDGNHSVFDPPLSGKRCVCVRPQVGAAASGTEPCGTPPSSCSEGEGLLNATKAKYRAIGSSIRIQPIAYKSASERRVGLLTKLLAAFPDYAETVSGIRKLAATGVKASSVRPIHVFVDMSNIMVGFHDAVKLTRDIPVTTRIRRLPLSFHNFSLILERGRPTAKRALVGSDRFAAIDEAEKIGYETNILDRVQKVKYQTPRQVKYRRPNATSSADTSGSSETNSKPGERWVEQGVDEILHLKILESLIDTEEPATIVLATGDAAEAEYSGGFMRMVERALQRGWNIELVSFWQITSYAYRKKEFRAKWRARFRLIKLDDYIEELLDI</sequence>
<dbReference type="OrthoDB" id="5590473at2759"/>
<name>A0A507QVG9_MONPU</name>
<feature type="region of interest" description="Disordered" evidence="1">
    <location>
        <begin position="92"/>
        <end position="113"/>
    </location>
</feature>
<organism evidence="2 3">
    <name type="scientific">Monascus purpureus</name>
    <name type="common">Red mold</name>
    <name type="synonym">Monascus anka</name>
    <dbReference type="NCBI Taxonomy" id="5098"/>
    <lineage>
        <taxon>Eukaryota</taxon>
        <taxon>Fungi</taxon>
        <taxon>Dikarya</taxon>
        <taxon>Ascomycota</taxon>
        <taxon>Pezizomycotina</taxon>
        <taxon>Eurotiomycetes</taxon>
        <taxon>Eurotiomycetidae</taxon>
        <taxon>Eurotiales</taxon>
        <taxon>Aspergillaceae</taxon>
        <taxon>Monascus</taxon>
    </lineage>
</organism>
<feature type="region of interest" description="Disordered" evidence="1">
    <location>
        <begin position="24"/>
        <end position="52"/>
    </location>
</feature>
<dbReference type="Proteomes" id="UP000319663">
    <property type="component" value="Unassembled WGS sequence"/>
</dbReference>
<feature type="region of interest" description="Disordered" evidence="1">
    <location>
        <begin position="130"/>
        <end position="161"/>
    </location>
</feature>
<comment type="caution">
    <text evidence="2">The sequence shown here is derived from an EMBL/GenBank/DDBJ whole genome shotgun (WGS) entry which is preliminary data.</text>
</comment>